<keyword evidence="1" id="KW-1133">Transmembrane helix</keyword>
<evidence type="ECO:0000313" key="3">
    <source>
        <dbReference type="Proteomes" id="UP000204476"/>
    </source>
</evidence>
<name>A0A0K0N6R7_9CAUD</name>
<accession>A0A0K0N6R7</accession>
<dbReference type="GeneID" id="26516048"/>
<reference evidence="2 3" key="1">
    <citation type="journal article" date="2015" name="PLoS ONE">
        <title>Lysis to Kill: Evaluation of the Lytic Abilities, and Genomics of Nine Bacteriophages Infective for Gordonia spp. and Their Potential Use in Activated Sludge Foam Biocontrol.</title>
        <authorList>
            <person name="Dyson Z.A."/>
            <person name="Tucci J."/>
            <person name="Seviour R.J."/>
            <person name="Petrovski S."/>
        </authorList>
    </citation>
    <scope>NUCLEOTIDE SEQUENCE [LARGE SCALE GENOMIC DNA]</scope>
</reference>
<dbReference type="RefSeq" id="YP_009187152.1">
    <property type="nucleotide sequence ID" value="NC_028653.1"/>
</dbReference>
<feature type="transmembrane region" description="Helical" evidence="1">
    <location>
        <begin position="33"/>
        <end position="51"/>
    </location>
</feature>
<keyword evidence="1" id="KW-0472">Membrane</keyword>
<dbReference type="EMBL" id="KR053201">
    <property type="protein sequence ID" value="AKJ72433.1"/>
    <property type="molecule type" value="Genomic_DNA"/>
</dbReference>
<organism evidence="2 3">
    <name type="scientific">Gordonia phage GTE8</name>
    <dbReference type="NCBI Taxonomy" id="1647475"/>
    <lineage>
        <taxon>Viruses</taxon>
        <taxon>Duplodnaviria</taxon>
        <taxon>Heunggongvirae</taxon>
        <taxon>Uroviricota</taxon>
        <taxon>Caudoviricetes</taxon>
        <taxon>Zierdtviridae</taxon>
        <taxon>Emilbogenvirinae</taxon>
        <taxon>Foxborovirus</taxon>
        <taxon>Foxborovirus GTE8</taxon>
    </lineage>
</organism>
<protein>
    <submittedName>
        <fullName evidence="2">Uncharacterized protein</fullName>
    </submittedName>
</protein>
<keyword evidence="3" id="KW-1185">Reference proteome</keyword>
<keyword evidence="1" id="KW-0812">Transmembrane</keyword>
<evidence type="ECO:0000256" key="1">
    <source>
        <dbReference type="SAM" id="Phobius"/>
    </source>
</evidence>
<dbReference type="Proteomes" id="UP000204476">
    <property type="component" value="Genome"/>
</dbReference>
<proteinExistence type="predicted"/>
<gene>
    <name evidence="2" type="ORF">GTE8_90</name>
</gene>
<evidence type="ECO:0000313" key="2">
    <source>
        <dbReference type="EMBL" id="AKJ72433.1"/>
    </source>
</evidence>
<sequence length="73" mass="8194">MTELAVRFLSLIGPMSALIVLLRVFESVPLSEWWPFLIFTIAVNALTVLIVKKTQRPAADDDLILGPDVDEKR</sequence>
<dbReference type="KEGG" id="vg:26516048"/>